<protein>
    <submittedName>
        <fullName evidence="1">Uncharacterized protein</fullName>
    </submittedName>
</protein>
<sequence>MTAWTHIGRAGLSRGEPFEFQKQLAARLVAVGLPRPTAHRVADWVETGAECRRVHAMIDVAVEAGAVHLVPLAVQHGIEPPRFASLLRAAGATDGRKLNPAAIDAVRRELYVRPKPRGPWPSPYLEGRSND</sequence>
<evidence type="ECO:0000313" key="1">
    <source>
        <dbReference type="EMBL" id="RVT49652.1"/>
    </source>
</evidence>
<evidence type="ECO:0000313" key="2">
    <source>
        <dbReference type="Proteomes" id="UP000288178"/>
    </source>
</evidence>
<name>A0A3S2U156_9BURK</name>
<proteinExistence type="predicted"/>
<comment type="caution">
    <text evidence="1">The sequence shown here is derived from an EMBL/GenBank/DDBJ whole genome shotgun (WGS) entry which is preliminary data.</text>
</comment>
<dbReference type="RefSeq" id="WP_128199824.1">
    <property type="nucleotide sequence ID" value="NZ_SACT01000007.1"/>
</dbReference>
<keyword evidence="2" id="KW-1185">Reference proteome</keyword>
<dbReference type="Proteomes" id="UP000288178">
    <property type="component" value="Unassembled WGS sequence"/>
</dbReference>
<gene>
    <name evidence="1" type="ORF">ENE75_18575</name>
</gene>
<organism evidence="1 2">
    <name type="scientific">Rubrivivax albus</name>
    <dbReference type="NCBI Taxonomy" id="2499835"/>
    <lineage>
        <taxon>Bacteria</taxon>
        <taxon>Pseudomonadati</taxon>
        <taxon>Pseudomonadota</taxon>
        <taxon>Betaproteobacteria</taxon>
        <taxon>Burkholderiales</taxon>
        <taxon>Sphaerotilaceae</taxon>
        <taxon>Rubrivivax</taxon>
    </lineage>
</organism>
<dbReference type="EMBL" id="SACT01000007">
    <property type="protein sequence ID" value="RVT49652.1"/>
    <property type="molecule type" value="Genomic_DNA"/>
</dbReference>
<reference evidence="1 2" key="1">
    <citation type="submission" date="2019-01" db="EMBL/GenBank/DDBJ databases">
        <authorList>
            <person name="Chen W.-M."/>
        </authorList>
    </citation>
    <scope>NUCLEOTIDE SEQUENCE [LARGE SCALE GENOMIC DNA]</scope>
    <source>
        <strain evidence="1 2">ICH-3</strain>
    </source>
</reference>
<dbReference type="AlphaFoldDB" id="A0A3S2U156"/>
<accession>A0A3S2U156</accession>